<name>A0A345ILQ4_9DEIO</name>
<evidence type="ECO:0000313" key="1">
    <source>
        <dbReference type="EMBL" id="AXH00627.1"/>
    </source>
</evidence>
<accession>A0A345ILQ4</accession>
<reference evidence="1 2" key="1">
    <citation type="submission" date="2018-07" db="EMBL/GenBank/DDBJ databases">
        <title>Complete Genome and Methylome Analysis of Deinococcus wulumuqiensis NEB 479.</title>
        <authorList>
            <person name="Fomenkov A."/>
            <person name="Luyten Y."/>
            <person name="Vincze T."/>
            <person name="Anton B.P."/>
            <person name="Clark T."/>
            <person name="Roberts R.J."/>
            <person name="Morgan R.D."/>
        </authorList>
    </citation>
    <scope>NUCLEOTIDE SEQUENCE [LARGE SCALE GENOMIC DNA]</scope>
    <source>
        <strain evidence="1 2">NEB 479</strain>
        <plasmid evidence="2">Plasmid pdrdi</plasmid>
    </source>
</reference>
<keyword evidence="1" id="KW-0614">Plasmid</keyword>
<dbReference type="RefSeq" id="WP_114673283.1">
    <property type="nucleotide sequence ID" value="NZ_CP031163.1"/>
</dbReference>
<evidence type="ECO:0000313" key="2">
    <source>
        <dbReference type="Proteomes" id="UP000253744"/>
    </source>
</evidence>
<organism evidence="1 2">
    <name type="scientific">Deinococcus wulumuqiensis</name>
    <dbReference type="NCBI Taxonomy" id="980427"/>
    <lineage>
        <taxon>Bacteria</taxon>
        <taxon>Thermotogati</taxon>
        <taxon>Deinococcota</taxon>
        <taxon>Deinococci</taxon>
        <taxon>Deinococcales</taxon>
        <taxon>Deinococcaceae</taxon>
        <taxon>Deinococcus</taxon>
    </lineage>
</organism>
<gene>
    <name evidence="1" type="ORF">DVJ83_15825</name>
</gene>
<geneLocation type="plasmid" evidence="2">
    <name>pdrdi</name>
</geneLocation>
<dbReference type="Proteomes" id="UP000253744">
    <property type="component" value="Plasmid pDrdI"/>
</dbReference>
<dbReference type="EMBL" id="CP031163">
    <property type="protein sequence ID" value="AXH00627.1"/>
    <property type="molecule type" value="Genomic_DNA"/>
</dbReference>
<dbReference type="AlphaFoldDB" id="A0A345ILQ4"/>
<dbReference type="KEGG" id="dwu:DVJ83_15825"/>
<proteinExistence type="predicted"/>
<protein>
    <submittedName>
        <fullName evidence="1">Uncharacterized protein</fullName>
    </submittedName>
</protein>
<sequence>MERISTTAGGCLRCDNGIAFLLCYEREAKTVDRSLPLIVYGLCPEHAMRMRDLNYALETQAAIRTALDRRDNVIISF</sequence>